<organism evidence="1 2">
    <name type="scientific">Plakobranchus ocellatus</name>
    <dbReference type="NCBI Taxonomy" id="259542"/>
    <lineage>
        <taxon>Eukaryota</taxon>
        <taxon>Metazoa</taxon>
        <taxon>Spiralia</taxon>
        <taxon>Lophotrochozoa</taxon>
        <taxon>Mollusca</taxon>
        <taxon>Gastropoda</taxon>
        <taxon>Heterobranchia</taxon>
        <taxon>Euthyneura</taxon>
        <taxon>Panpulmonata</taxon>
        <taxon>Sacoglossa</taxon>
        <taxon>Placobranchoidea</taxon>
        <taxon>Plakobranchidae</taxon>
        <taxon>Plakobranchus</taxon>
    </lineage>
</organism>
<gene>
    <name evidence="1" type="ORF">PoB_006857800</name>
</gene>
<proteinExistence type="predicted"/>
<reference evidence="1 2" key="1">
    <citation type="journal article" date="2021" name="Elife">
        <title>Chloroplast acquisition without the gene transfer in kleptoplastic sea slugs, Plakobranchus ocellatus.</title>
        <authorList>
            <person name="Maeda T."/>
            <person name="Takahashi S."/>
            <person name="Yoshida T."/>
            <person name="Shimamura S."/>
            <person name="Takaki Y."/>
            <person name="Nagai Y."/>
            <person name="Toyoda A."/>
            <person name="Suzuki Y."/>
            <person name="Arimoto A."/>
            <person name="Ishii H."/>
            <person name="Satoh N."/>
            <person name="Nishiyama T."/>
            <person name="Hasebe M."/>
            <person name="Maruyama T."/>
            <person name="Minagawa J."/>
            <person name="Obokata J."/>
            <person name="Shigenobu S."/>
        </authorList>
    </citation>
    <scope>NUCLEOTIDE SEQUENCE [LARGE SCALE GENOMIC DNA]</scope>
</reference>
<accession>A0AAV4DCV8</accession>
<comment type="caution">
    <text evidence="1">The sequence shown here is derived from an EMBL/GenBank/DDBJ whole genome shotgun (WGS) entry which is preliminary data.</text>
</comment>
<dbReference type="AlphaFoldDB" id="A0AAV4DCV8"/>
<keyword evidence="2" id="KW-1185">Reference proteome</keyword>
<dbReference type="EMBL" id="BLXT01007741">
    <property type="protein sequence ID" value="GFO42073.1"/>
    <property type="molecule type" value="Genomic_DNA"/>
</dbReference>
<evidence type="ECO:0000313" key="1">
    <source>
        <dbReference type="EMBL" id="GFO42073.1"/>
    </source>
</evidence>
<name>A0AAV4DCV8_9GAST</name>
<sequence length="92" mass="10226">MHLGGKRMPSTDKGTRVQRVSDCPPRFMSIRIVVFLQVLHPLLLQNVYVTRRPPNSVFMFRSGPSLSLRHCLSLEAAAAAVGVPLLTLCNVR</sequence>
<protein>
    <submittedName>
        <fullName evidence="1">Uncharacterized protein</fullName>
    </submittedName>
</protein>
<dbReference type="Proteomes" id="UP000735302">
    <property type="component" value="Unassembled WGS sequence"/>
</dbReference>
<evidence type="ECO:0000313" key="2">
    <source>
        <dbReference type="Proteomes" id="UP000735302"/>
    </source>
</evidence>